<feature type="domain" description="Ancillary SecYEG translocon subunit/Cell division coordinator CpoB TPR" evidence="2">
    <location>
        <begin position="29"/>
        <end position="196"/>
    </location>
</feature>
<sequence>MSETDSFIDEVTEEVRRDKLFALFRKYGWIGILVVLLIVGGAAWNEWQKARAEAEARAFGDAVLAALDSDDPAARVAALDGLAPEGAGAHAVAGMLAAEEALNAGDREAAAARLAGIAEDGELSPSLRDLARLKAVILAGPTMTPEARDAALADLARPGAPYRALAMEQQALAEAEAGRTEEALAILDQILQEPDATAGLRRRVTELIVVLGGEPGAA</sequence>
<keyword evidence="1" id="KW-1133">Transmembrane helix</keyword>
<accession>A0A2R8B4U8</accession>
<dbReference type="Proteomes" id="UP000244924">
    <property type="component" value="Unassembled WGS sequence"/>
</dbReference>
<evidence type="ECO:0000256" key="1">
    <source>
        <dbReference type="SAM" id="Phobius"/>
    </source>
</evidence>
<dbReference type="AlphaFoldDB" id="A0A2R8B4U8"/>
<protein>
    <recommendedName>
        <fullName evidence="2">Ancillary SecYEG translocon subunit/Cell division coordinator CpoB TPR domain-containing protein</fullName>
    </recommendedName>
</protein>
<feature type="transmembrane region" description="Helical" evidence="1">
    <location>
        <begin position="27"/>
        <end position="47"/>
    </location>
</feature>
<keyword evidence="1" id="KW-0812">Transmembrane</keyword>
<dbReference type="Pfam" id="PF09976">
    <property type="entry name" value="TPR_21"/>
    <property type="match status" value="1"/>
</dbReference>
<keyword evidence="4" id="KW-1185">Reference proteome</keyword>
<dbReference type="InterPro" id="IPR018704">
    <property type="entry name" value="SecYEG/CpoB_TPR"/>
</dbReference>
<evidence type="ECO:0000313" key="4">
    <source>
        <dbReference type="Proteomes" id="UP000244924"/>
    </source>
</evidence>
<gene>
    <name evidence="3" type="ORF">DEA8626_01095</name>
</gene>
<proteinExistence type="predicted"/>
<reference evidence="3 4" key="1">
    <citation type="submission" date="2018-03" db="EMBL/GenBank/DDBJ databases">
        <authorList>
            <person name="Keele B.F."/>
        </authorList>
    </citation>
    <scope>NUCLEOTIDE SEQUENCE [LARGE SCALE GENOMIC DNA]</scope>
    <source>
        <strain evidence="3 4">CECT 8626</strain>
    </source>
</reference>
<keyword evidence="1" id="KW-0472">Membrane</keyword>
<evidence type="ECO:0000259" key="2">
    <source>
        <dbReference type="Pfam" id="PF09976"/>
    </source>
</evidence>
<dbReference type="OrthoDB" id="7173339at2"/>
<organism evidence="3 4">
    <name type="scientific">Albidovulum aquaemixtae</name>
    <dbReference type="NCBI Taxonomy" id="1542388"/>
    <lineage>
        <taxon>Bacteria</taxon>
        <taxon>Pseudomonadati</taxon>
        <taxon>Pseudomonadota</taxon>
        <taxon>Alphaproteobacteria</taxon>
        <taxon>Rhodobacterales</taxon>
        <taxon>Paracoccaceae</taxon>
        <taxon>Albidovulum</taxon>
    </lineage>
</organism>
<dbReference type="RefSeq" id="WP_108852003.1">
    <property type="nucleotide sequence ID" value="NZ_OMOQ01000001.1"/>
</dbReference>
<name>A0A2R8B4U8_9RHOB</name>
<dbReference type="EMBL" id="OMOQ01000001">
    <property type="protein sequence ID" value="SPH17572.1"/>
    <property type="molecule type" value="Genomic_DNA"/>
</dbReference>
<evidence type="ECO:0000313" key="3">
    <source>
        <dbReference type="EMBL" id="SPH17572.1"/>
    </source>
</evidence>